<dbReference type="RefSeq" id="WP_188692162.1">
    <property type="nucleotide sequence ID" value="NZ_BMIR01000006.1"/>
</dbReference>
<accession>A0A8J2YD36</accession>
<gene>
    <name evidence="1" type="ORF">GCM10011391_17080</name>
</gene>
<evidence type="ECO:0000313" key="2">
    <source>
        <dbReference type="Proteomes" id="UP000628775"/>
    </source>
</evidence>
<dbReference type="Proteomes" id="UP000628775">
    <property type="component" value="Unassembled WGS sequence"/>
</dbReference>
<name>A0A8J2YD36_9BACL</name>
<evidence type="ECO:0008006" key="3">
    <source>
        <dbReference type="Google" id="ProtNLM"/>
    </source>
</evidence>
<reference evidence="1" key="2">
    <citation type="submission" date="2020-09" db="EMBL/GenBank/DDBJ databases">
        <authorList>
            <person name="Sun Q."/>
            <person name="Zhou Y."/>
        </authorList>
    </citation>
    <scope>NUCLEOTIDE SEQUENCE</scope>
    <source>
        <strain evidence="1">CGMCC 1.15371</strain>
    </source>
</reference>
<dbReference type="InterPro" id="IPR019615">
    <property type="entry name" value="DUF2487"/>
</dbReference>
<protein>
    <recommendedName>
        <fullName evidence="3">DUF2487 family protein</fullName>
    </recommendedName>
</protein>
<organism evidence="1 2">
    <name type="scientific">Pullulanibacillus camelliae</name>
    <dbReference type="NCBI Taxonomy" id="1707096"/>
    <lineage>
        <taxon>Bacteria</taxon>
        <taxon>Bacillati</taxon>
        <taxon>Bacillota</taxon>
        <taxon>Bacilli</taxon>
        <taxon>Bacillales</taxon>
        <taxon>Sporolactobacillaceae</taxon>
        <taxon>Pullulanibacillus</taxon>
    </lineage>
</organism>
<evidence type="ECO:0000313" key="1">
    <source>
        <dbReference type="EMBL" id="GGE38861.1"/>
    </source>
</evidence>
<sequence length="151" mass="18066">MKWRAKDIERYLTEKSFIDTVLLPLIPIQWEEAMLHTVREGEFIQIVSAEAERQLTGRVILHPAFTYLKAEPLEEHCKRLEKWKQQLINNGFKFVYFVTSDVQWKTIEDRIEQLIWMPAVPLEHMNDRHRGDFIEENVGSIMKIITSQWKL</sequence>
<keyword evidence="2" id="KW-1185">Reference proteome</keyword>
<proteinExistence type="predicted"/>
<dbReference type="AlphaFoldDB" id="A0A8J2YD36"/>
<comment type="caution">
    <text evidence="1">The sequence shown here is derived from an EMBL/GenBank/DDBJ whole genome shotgun (WGS) entry which is preliminary data.</text>
</comment>
<dbReference type="Pfam" id="PF10673">
    <property type="entry name" value="DUF2487"/>
    <property type="match status" value="1"/>
</dbReference>
<dbReference type="EMBL" id="BMIR01000006">
    <property type="protein sequence ID" value="GGE38861.1"/>
    <property type="molecule type" value="Genomic_DNA"/>
</dbReference>
<reference evidence="1" key="1">
    <citation type="journal article" date="2014" name="Int. J. Syst. Evol. Microbiol.">
        <title>Complete genome sequence of Corynebacterium casei LMG S-19264T (=DSM 44701T), isolated from a smear-ripened cheese.</title>
        <authorList>
            <consortium name="US DOE Joint Genome Institute (JGI-PGF)"/>
            <person name="Walter F."/>
            <person name="Albersmeier A."/>
            <person name="Kalinowski J."/>
            <person name="Ruckert C."/>
        </authorList>
    </citation>
    <scope>NUCLEOTIDE SEQUENCE</scope>
    <source>
        <strain evidence="1">CGMCC 1.15371</strain>
    </source>
</reference>